<dbReference type="GeneID" id="8238562"/>
<dbReference type="EMBL" id="DS235812">
    <property type="protein sequence ID" value="EEB17380.1"/>
    <property type="molecule type" value="Genomic_DNA"/>
</dbReference>
<protein>
    <submittedName>
        <fullName evidence="1 2">Uncharacterized protein</fullName>
    </submittedName>
</protein>
<reference evidence="1" key="1">
    <citation type="submission" date="2007-04" db="EMBL/GenBank/DDBJ databases">
        <title>Annotation of Pediculus humanus corporis strain USDA.</title>
        <authorList>
            <person name="Kirkness E."/>
            <person name="Hannick L."/>
            <person name="Hass B."/>
            <person name="Bruggner R."/>
            <person name="Lawson D."/>
            <person name="Bidwell S."/>
            <person name="Joardar V."/>
            <person name="Caler E."/>
            <person name="Walenz B."/>
            <person name="Inman J."/>
            <person name="Schobel S."/>
            <person name="Galinsky K."/>
            <person name="Amedeo P."/>
            <person name="Strausberg R."/>
        </authorList>
    </citation>
    <scope>NUCLEOTIDE SEQUENCE</scope>
    <source>
        <strain evidence="1">USDA</strain>
    </source>
</reference>
<evidence type="ECO:0000313" key="1">
    <source>
        <dbReference type="EMBL" id="EEB17380.1"/>
    </source>
</evidence>
<dbReference type="Proteomes" id="UP000009046">
    <property type="component" value="Unassembled WGS sequence"/>
</dbReference>
<evidence type="ECO:0000313" key="3">
    <source>
        <dbReference type="Proteomes" id="UP000009046"/>
    </source>
</evidence>
<reference evidence="1" key="2">
    <citation type="submission" date="2007-04" db="EMBL/GenBank/DDBJ databases">
        <title>The genome of the human body louse.</title>
        <authorList>
            <consortium name="The Human Body Louse Genome Consortium"/>
            <person name="Kirkness E."/>
            <person name="Walenz B."/>
            <person name="Hass B."/>
            <person name="Bruggner R."/>
            <person name="Strausberg R."/>
        </authorList>
    </citation>
    <scope>NUCLEOTIDE SEQUENCE</scope>
    <source>
        <strain evidence="1">USDA</strain>
    </source>
</reference>
<dbReference type="CTD" id="8238562"/>
<dbReference type="VEuPathDB" id="VectorBase:PHUM463370"/>
<dbReference type="EnsemblMetazoa" id="PHUM463370-RA">
    <property type="protein sequence ID" value="PHUM463370-PA"/>
    <property type="gene ID" value="PHUM463370"/>
</dbReference>
<sequence>MDGFLIGLSSASEVQNQNTPLLKNYRKENQENSDTESLENLKMKNNLFKPISTVTTTPPKQFTNGQITDTNLRKVTPLKLNFTKNQSSSSDINIIQSNNIPSSPSAFVETIQNTEKEYKCSSKRIKLSEDEFTNGDVLKSITINNKNDIDEKLSPEQDILKINDKTNIINENLLLFEKEEFNEKNEENDLFETQDYLSFNPKIENKLIEEQKRIEEIIMQKKR</sequence>
<gene>
    <name evidence="2" type="primary">8238562</name>
    <name evidence="1" type="ORF">Phum_PHUM463370</name>
</gene>
<accession>E0VVH4</accession>
<proteinExistence type="predicted"/>
<dbReference type="RefSeq" id="XP_002430118.1">
    <property type="nucleotide sequence ID" value="XM_002430073.1"/>
</dbReference>
<evidence type="ECO:0000313" key="2">
    <source>
        <dbReference type="EnsemblMetazoa" id="PHUM463370-PA"/>
    </source>
</evidence>
<keyword evidence="3" id="KW-1185">Reference proteome</keyword>
<dbReference type="AlphaFoldDB" id="E0VVH4"/>
<dbReference type="InParanoid" id="E0VVH4"/>
<dbReference type="EMBL" id="AAZO01005640">
    <property type="status" value="NOT_ANNOTATED_CDS"/>
    <property type="molecule type" value="Genomic_DNA"/>
</dbReference>
<organism>
    <name type="scientific">Pediculus humanus subsp. corporis</name>
    <name type="common">Body louse</name>
    <dbReference type="NCBI Taxonomy" id="121224"/>
    <lineage>
        <taxon>Eukaryota</taxon>
        <taxon>Metazoa</taxon>
        <taxon>Ecdysozoa</taxon>
        <taxon>Arthropoda</taxon>
        <taxon>Hexapoda</taxon>
        <taxon>Insecta</taxon>
        <taxon>Pterygota</taxon>
        <taxon>Neoptera</taxon>
        <taxon>Paraneoptera</taxon>
        <taxon>Psocodea</taxon>
        <taxon>Troctomorpha</taxon>
        <taxon>Phthiraptera</taxon>
        <taxon>Anoplura</taxon>
        <taxon>Pediculidae</taxon>
        <taxon>Pediculus</taxon>
    </lineage>
</organism>
<dbReference type="KEGG" id="phu:Phum_PHUM463370"/>
<reference evidence="2" key="3">
    <citation type="submission" date="2020-05" db="UniProtKB">
        <authorList>
            <consortium name="EnsemblMetazoa"/>
        </authorList>
    </citation>
    <scope>IDENTIFICATION</scope>
    <source>
        <strain evidence="2">USDA</strain>
    </source>
</reference>
<name>E0VVH4_PEDHC</name>
<dbReference type="HOGENOM" id="CLU_1241449_0_0_1"/>